<dbReference type="Proteomes" id="UP001153678">
    <property type="component" value="Unassembled WGS sequence"/>
</dbReference>
<name>A0A9W4SB50_9GLOM</name>
<reference evidence="2" key="1">
    <citation type="submission" date="2022-08" db="EMBL/GenBank/DDBJ databases">
        <authorList>
            <person name="Kallberg Y."/>
            <person name="Tangrot J."/>
            <person name="Rosling A."/>
        </authorList>
    </citation>
    <scope>NUCLEOTIDE SEQUENCE</scope>
    <source>
        <strain evidence="2">Wild A</strain>
    </source>
</reference>
<feature type="region of interest" description="Disordered" evidence="1">
    <location>
        <begin position="54"/>
        <end position="114"/>
    </location>
</feature>
<dbReference type="AlphaFoldDB" id="A0A9W4SB50"/>
<evidence type="ECO:0000313" key="2">
    <source>
        <dbReference type="EMBL" id="CAI2162485.1"/>
    </source>
</evidence>
<evidence type="ECO:0000313" key="3">
    <source>
        <dbReference type="Proteomes" id="UP001153678"/>
    </source>
</evidence>
<dbReference type="OrthoDB" id="2405137at2759"/>
<gene>
    <name evidence="2" type="ORF">FWILDA_LOCUS580</name>
</gene>
<feature type="region of interest" description="Disordered" evidence="1">
    <location>
        <begin position="1"/>
        <end position="39"/>
    </location>
</feature>
<protein>
    <submittedName>
        <fullName evidence="2">1857_t:CDS:1</fullName>
    </submittedName>
</protein>
<proteinExistence type="predicted"/>
<feature type="compositionally biased region" description="Basic and acidic residues" evidence="1">
    <location>
        <begin position="90"/>
        <end position="114"/>
    </location>
</feature>
<accession>A0A9W4SB50</accession>
<comment type="caution">
    <text evidence="2">The sequence shown here is derived from an EMBL/GenBank/DDBJ whole genome shotgun (WGS) entry which is preliminary data.</text>
</comment>
<evidence type="ECO:0000256" key="1">
    <source>
        <dbReference type="SAM" id="MobiDB-lite"/>
    </source>
</evidence>
<dbReference type="EMBL" id="CAMKVN010000039">
    <property type="protein sequence ID" value="CAI2162485.1"/>
    <property type="molecule type" value="Genomic_DNA"/>
</dbReference>
<keyword evidence="3" id="KW-1185">Reference proteome</keyword>
<organism evidence="2 3">
    <name type="scientific">Funneliformis geosporum</name>
    <dbReference type="NCBI Taxonomy" id="1117311"/>
    <lineage>
        <taxon>Eukaryota</taxon>
        <taxon>Fungi</taxon>
        <taxon>Fungi incertae sedis</taxon>
        <taxon>Mucoromycota</taxon>
        <taxon>Glomeromycotina</taxon>
        <taxon>Glomeromycetes</taxon>
        <taxon>Glomerales</taxon>
        <taxon>Glomeraceae</taxon>
        <taxon>Funneliformis</taxon>
    </lineage>
</organism>
<feature type="compositionally biased region" description="Polar residues" evidence="1">
    <location>
        <begin position="11"/>
        <end position="21"/>
    </location>
</feature>
<sequence length="114" mass="12749">MGSVYEKVVDTSHNPPSTANQRQHRQSEANEPDYFEKTGLEPIFTKVDSELAHSDEEFRTKSSQLSNVEKTSEAGKLGISTYGMADTLNEGEREKDHVKENMGDSQKNKNVDAD</sequence>